<dbReference type="AlphaFoldDB" id="A0A1X7HKD4"/>
<evidence type="ECO:0000313" key="2">
    <source>
        <dbReference type="Proteomes" id="UP000192936"/>
    </source>
</evidence>
<dbReference type="GO" id="GO:0006865">
    <property type="term" value="P:amino acid transport"/>
    <property type="evidence" value="ECO:0007669"/>
    <property type="project" value="InterPro"/>
</dbReference>
<proteinExistence type="predicted"/>
<name>A0A1X7HKD4_9PROT</name>
<dbReference type="Gene3D" id="3.40.50.2300">
    <property type="match status" value="2"/>
</dbReference>
<dbReference type="Pfam" id="PF13433">
    <property type="entry name" value="Peripla_BP_5"/>
    <property type="match status" value="1"/>
</dbReference>
<dbReference type="SUPFAM" id="SSF53822">
    <property type="entry name" value="Periplasmic binding protein-like I"/>
    <property type="match status" value="1"/>
</dbReference>
<reference evidence="1 2" key="1">
    <citation type="submission" date="2017-04" db="EMBL/GenBank/DDBJ databases">
        <authorList>
            <person name="Afonso C.L."/>
            <person name="Miller P.J."/>
            <person name="Scott M.A."/>
            <person name="Spackman E."/>
            <person name="Goraichik I."/>
            <person name="Dimitrov K.M."/>
            <person name="Suarez D.L."/>
            <person name="Swayne D.E."/>
        </authorList>
    </citation>
    <scope>NUCLEOTIDE SEQUENCE [LARGE SCALE GENOMIC DNA]</scope>
    <source>
        <strain evidence="1 2">A2P</strain>
    </source>
</reference>
<accession>A0A1X7HKD4</accession>
<dbReference type="CDD" id="cd06357">
    <property type="entry name" value="PBP1_AmiC"/>
    <property type="match status" value="1"/>
</dbReference>
<dbReference type="InterPro" id="IPR039570">
    <property type="entry name" value="AmiC_PBP1"/>
</dbReference>
<evidence type="ECO:0000313" key="1">
    <source>
        <dbReference type="EMBL" id="SMF88340.1"/>
    </source>
</evidence>
<dbReference type="InterPro" id="IPR028082">
    <property type="entry name" value="Peripla_BP_I"/>
</dbReference>
<gene>
    <name evidence="1" type="ORF">SAMN02982917_6353</name>
</gene>
<dbReference type="RefSeq" id="WP_085091219.1">
    <property type="nucleotide sequence ID" value="NZ_FXAK01000009.1"/>
</dbReference>
<sequence length="389" mass="42855">MRRSGDSGSTWRIGVLFSQSGVTADIERTQFHGTLLAIEEINAAGGVNGHLIEPVALDPASEPARFRALAERLLDDERVEVIAGCYMSSTRKAVLPLLERRNGLLLYPTLYEGFECSRNAVYTGAAPNQNGRQLADYLVGHYGARIYMVGSDYIFPHEANRIMRDLIAQRAGKILAEKYVPLDAVGKDFTAIMRDIRRKQPDVVFSTVVGQATTHLYHAYAEAGFDPVRMPIASLTTTEVEIDAMGVAAATGHLTAAPYFESLDSEANRRFVTSYRRRFGEGERTNASCEAAYFQMHLLAQALARAGGMETERVRTALLGLEYDAPQGRVRVDPDNHHTYLWPRVGRVGADGRFDIVAAADRAVKPDPYRINHDVSGASGEPKPWPAEV</sequence>
<dbReference type="EMBL" id="FXAK01000009">
    <property type="protein sequence ID" value="SMF88340.1"/>
    <property type="molecule type" value="Genomic_DNA"/>
</dbReference>
<dbReference type="OrthoDB" id="9802022at2"/>
<protein>
    <submittedName>
        <fullName evidence="1">Amino acid/amide ABC transporter substrate-binding protein, HAAT family</fullName>
    </submittedName>
</protein>
<dbReference type="GO" id="GO:0033218">
    <property type="term" value="F:amide binding"/>
    <property type="evidence" value="ECO:0007669"/>
    <property type="project" value="InterPro"/>
</dbReference>
<dbReference type="STRING" id="286727.SAMN02982917_6353"/>
<organism evidence="1 2">
    <name type="scientific">Azospirillum oryzae</name>
    <dbReference type="NCBI Taxonomy" id="286727"/>
    <lineage>
        <taxon>Bacteria</taxon>
        <taxon>Pseudomonadati</taxon>
        <taxon>Pseudomonadota</taxon>
        <taxon>Alphaproteobacteria</taxon>
        <taxon>Rhodospirillales</taxon>
        <taxon>Azospirillaceae</taxon>
        <taxon>Azospirillum</taxon>
    </lineage>
</organism>
<dbReference type="PANTHER" id="PTHR47628:SF1">
    <property type="entry name" value="ALIPHATIC AMIDASE EXPRESSION-REGULATING PROTEIN"/>
    <property type="match status" value="1"/>
</dbReference>
<dbReference type="PANTHER" id="PTHR47628">
    <property type="match status" value="1"/>
</dbReference>
<dbReference type="InterPro" id="IPR000709">
    <property type="entry name" value="Leu_Ile_Val-bd"/>
</dbReference>
<dbReference type="Proteomes" id="UP000192936">
    <property type="component" value="Unassembled WGS sequence"/>
</dbReference>
<dbReference type="PRINTS" id="PR00337">
    <property type="entry name" value="LEUILEVALBP"/>
</dbReference>